<evidence type="ECO:0000313" key="3">
    <source>
        <dbReference type="EMBL" id="KAB7892812.1"/>
    </source>
</evidence>
<proteinExistence type="predicted"/>
<organism evidence="2 5">
    <name type="scientific">Poseidonibacter ostreae</name>
    <dbReference type="NCBI Taxonomy" id="2654171"/>
    <lineage>
        <taxon>Bacteria</taxon>
        <taxon>Pseudomonadati</taxon>
        <taxon>Campylobacterota</taxon>
        <taxon>Epsilonproteobacteria</taxon>
        <taxon>Campylobacterales</taxon>
        <taxon>Arcobacteraceae</taxon>
        <taxon>Poseidonibacter</taxon>
    </lineage>
</organism>
<keyword evidence="4" id="KW-1185">Reference proteome</keyword>
<comment type="caution">
    <text evidence="2">The sequence shown here is derived from an EMBL/GenBank/DDBJ whole genome shotgun (WGS) entry which is preliminary data.</text>
</comment>
<name>A0A6L4WWH2_9BACT</name>
<dbReference type="EMBL" id="WFKJ01000002">
    <property type="protein sequence ID" value="KAB7892812.1"/>
    <property type="molecule type" value="Genomic_DNA"/>
</dbReference>
<dbReference type="PROSITE" id="PS50112">
    <property type="entry name" value="PAS"/>
    <property type="match status" value="1"/>
</dbReference>
<feature type="domain" description="PAS" evidence="1">
    <location>
        <begin position="6"/>
        <end position="76"/>
    </location>
</feature>
<evidence type="ECO:0000313" key="2">
    <source>
        <dbReference type="EMBL" id="KAB7891088.1"/>
    </source>
</evidence>
<dbReference type="Gene3D" id="3.30.450.20">
    <property type="entry name" value="PAS domain"/>
    <property type="match status" value="1"/>
</dbReference>
<dbReference type="CDD" id="cd00130">
    <property type="entry name" value="PAS"/>
    <property type="match status" value="1"/>
</dbReference>
<accession>A0A6L4WWH2</accession>
<evidence type="ECO:0000313" key="5">
    <source>
        <dbReference type="Proteomes" id="UP000472839"/>
    </source>
</evidence>
<reference evidence="4 5" key="1">
    <citation type="submission" date="2019-10" db="EMBL/GenBank/DDBJ databases">
        <title>Poseidonibacter ostreae sp. nov., isolated from the gut of the Ostrea denselamellosa.</title>
        <authorList>
            <person name="Choi A."/>
        </authorList>
    </citation>
    <scope>NUCLEOTIDE SEQUENCE [LARGE SCALE GENOMIC DNA]</scope>
    <source>
        <strain evidence="2 5">SJOD-M-33</strain>
        <strain evidence="3 4">SJOD-M-5</strain>
    </source>
</reference>
<evidence type="ECO:0000259" key="1">
    <source>
        <dbReference type="PROSITE" id="PS50112"/>
    </source>
</evidence>
<dbReference type="Pfam" id="PF08447">
    <property type="entry name" value="PAS_3"/>
    <property type="match status" value="1"/>
</dbReference>
<dbReference type="RefSeq" id="WP_152187658.1">
    <property type="nucleotide sequence ID" value="NZ_WFKI01000002.1"/>
</dbReference>
<dbReference type="InterPro" id="IPR035965">
    <property type="entry name" value="PAS-like_dom_sf"/>
</dbReference>
<sequence length="151" mass="17699">MEYNSSNFLLETIVPSEELIVSRTDLKGNITYVNDTFAEISGYEANELIGNPHSIVRHPDMPKAIFSDLWKELETKGKWSGYVKNLRKDQGYYWVYAEISEVHKDGKLVEYKSIRTPMSFEKKVEYQVKYDQLKLTSGELIRHVSYTEYKK</sequence>
<evidence type="ECO:0000313" key="4">
    <source>
        <dbReference type="Proteomes" id="UP000461010"/>
    </source>
</evidence>
<dbReference type="EMBL" id="WFKK01000002">
    <property type="protein sequence ID" value="KAB7891088.1"/>
    <property type="molecule type" value="Genomic_DNA"/>
</dbReference>
<dbReference type="AlphaFoldDB" id="A0A6L4WWH2"/>
<dbReference type="NCBIfam" id="TIGR00229">
    <property type="entry name" value="sensory_box"/>
    <property type="match status" value="1"/>
</dbReference>
<gene>
    <name evidence="3" type="ORF">GBG18_01320</name>
    <name evidence="2" type="ORF">GBG19_01610</name>
</gene>
<dbReference type="SUPFAM" id="SSF55785">
    <property type="entry name" value="PYP-like sensor domain (PAS domain)"/>
    <property type="match status" value="1"/>
</dbReference>
<protein>
    <submittedName>
        <fullName evidence="2">PAS domain-containing protein</fullName>
    </submittedName>
</protein>
<dbReference type="Proteomes" id="UP000461010">
    <property type="component" value="Unassembled WGS sequence"/>
</dbReference>
<dbReference type="InterPro" id="IPR000014">
    <property type="entry name" value="PAS"/>
</dbReference>
<dbReference type="InterPro" id="IPR013655">
    <property type="entry name" value="PAS_fold_3"/>
</dbReference>
<dbReference type="Proteomes" id="UP000472839">
    <property type="component" value="Unassembled WGS sequence"/>
</dbReference>